<dbReference type="Proteomes" id="UP000176778">
    <property type="component" value="Unassembled WGS sequence"/>
</dbReference>
<dbReference type="CDD" id="cd02511">
    <property type="entry name" value="Beta4Glucosyltransferase"/>
    <property type="match status" value="1"/>
</dbReference>
<evidence type="ECO:0000259" key="1">
    <source>
        <dbReference type="Pfam" id="PF00535"/>
    </source>
</evidence>
<dbReference type="PANTHER" id="PTHR43630">
    <property type="entry name" value="POLY-BETA-1,6-N-ACETYL-D-GLUCOSAMINE SYNTHASE"/>
    <property type="match status" value="1"/>
</dbReference>
<sequence length="254" mass="28843">MKTSAVILVKNEEALIGDCLASLTWVDEIIVVDNGCTDKTVEIAKGKGAKIVKSLKGSFADRRNLGAKVAGGDWLLYVDVDERVTPALRKEIQSLITNHQLKYNAYAIPRKNILLGHPMRWGGWWPDYVLRLIKKDALLGWKGELHEQPAIKGEVGKLKNPLTHISHRSLSEMVAKTNEWSAIEAKLLFESGHPKMVWWRFISVAAREFRYRAILKLGFLDGAVGVIEIIYQTFSRMITYAKLWEMQKNESRNI</sequence>
<dbReference type="STRING" id="1802479.A2Y68_00390"/>
<evidence type="ECO:0000313" key="3">
    <source>
        <dbReference type="Proteomes" id="UP000176778"/>
    </source>
</evidence>
<proteinExistence type="predicted"/>
<comment type="caution">
    <text evidence="2">The sequence shown here is derived from an EMBL/GenBank/DDBJ whole genome shotgun (WGS) entry which is preliminary data.</text>
</comment>
<dbReference type="Pfam" id="PF00535">
    <property type="entry name" value="Glycos_transf_2"/>
    <property type="match status" value="1"/>
</dbReference>
<dbReference type="EMBL" id="MGFR01000005">
    <property type="protein sequence ID" value="OGM09417.1"/>
    <property type="molecule type" value="Genomic_DNA"/>
</dbReference>
<protein>
    <recommendedName>
        <fullName evidence="1">Glycosyltransferase 2-like domain-containing protein</fullName>
    </recommendedName>
</protein>
<organism evidence="2 3">
    <name type="scientific">Candidatus Woesebacteria bacterium RBG_13_46_13</name>
    <dbReference type="NCBI Taxonomy" id="1802479"/>
    <lineage>
        <taxon>Bacteria</taxon>
        <taxon>Candidatus Woeseibacteriota</taxon>
    </lineage>
</organism>
<dbReference type="PANTHER" id="PTHR43630:SF2">
    <property type="entry name" value="GLYCOSYLTRANSFERASE"/>
    <property type="match status" value="1"/>
</dbReference>
<dbReference type="InterPro" id="IPR001173">
    <property type="entry name" value="Glyco_trans_2-like"/>
</dbReference>
<dbReference type="InterPro" id="IPR029044">
    <property type="entry name" value="Nucleotide-diphossugar_trans"/>
</dbReference>
<dbReference type="SUPFAM" id="SSF53448">
    <property type="entry name" value="Nucleotide-diphospho-sugar transferases"/>
    <property type="match status" value="1"/>
</dbReference>
<gene>
    <name evidence="2" type="ORF">A2Y68_00390</name>
</gene>
<evidence type="ECO:0000313" key="2">
    <source>
        <dbReference type="EMBL" id="OGM09417.1"/>
    </source>
</evidence>
<name>A0A1F7X347_9BACT</name>
<accession>A0A1F7X347</accession>
<reference evidence="2 3" key="1">
    <citation type="journal article" date="2016" name="Nat. Commun.">
        <title>Thousands of microbial genomes shed light on interconnected biogeochemical processes in an aquifer system.</title>
        <authorList>
            <person name="Anantharaman K."/>
            <person name="Brown C.T."/>
            <person name="Hug L.A."/>
            <person name="Sharon I."/>
            <person name="Castelle C.J."/>
            <person name="Probst A.J."/>
            <person name="Thomas B.C."/>
            <person name="Singh A."/>
            <person name="Wilkins M.J."/>
            <person name="Karaoz U."/>
            <person name="Brodie E.L."/>
            <person name="Williams K.H."/>
            <person name="Hubbard S.S."/>
            <person name="Banfield J.F."/>
        </authorList>
    </citation>
    <scope>NUCLEOTIDE SEQUENCE [LARGE SCALE GENOMIC DNA]</scope>
</reference>
<dbReference type="Gene3D" id="3.90.550.10">
    <property type="entry name" value="Spore Coat Polysaccharide Biosynthesis Protein SpsA, Chain A"/>
    <property type="match status" value="1"/>
</dbReference>
<dbReference type="AlphaFoldDB" id="A0A1F7X347"/>
<feature type="domain" description="Glycosyltransferase 2-like" evidence="1">
    <location>
        <begin position="4"/>
        <end position="112"/>
    </location>
</feature>